<organism evidence="1 2">
    <name type="scientific">Cephus cinctus</name>
    <name type="common">Wheat stem sawfly</name>
    <dbReference type="NCBI Taxonomy" id="211228"/>
    <lineage>
        <taxon>Eukaryota</taxon>
        <taxon>Metazoa</taxon>
        <taxon>Ecdysozoa</taxon>
        <taxon>Arthropoda</taxon>
        <taxon>Hexapoda</taxon>
        <taxon>Insecta</taxon>
        <taxon>Pterygota</taxon>
        <taxon>Neoptera</taxon>
        <taxon>Endopterygota</taxon>
        <taxon>Hymenoptera</taxon>
        <taxon>Cephoidea</taxon>
        <taxon>Cephidae</taxon>
        <taxon>Cephus</taxon>
    </lineage>
</organism>
<dbReference type="KEGG" id="ccin:112493904"/>
<dbReference type="RefSeq" id="XP_024937659.1">
    <property type="nucleotide sequence ID" value="XM_025081891.1"/>
</dbReference>
<dbReference type="Proteomes" id="UP000694920">
    <property type="component" value="Unplaced"/>
</dbReference>
<dbReference type="AlphaFoldDB" id="A0AAJ7RB59"/>
<proteinExistence type="predicted"/>
<reference evidence="2" key="1">
    <citation type="submission" date="2025-08" db="UniProtKB">
        <authorList>
            <consortium name="RefSeq"/>
        </authorList>
    </citation>
    <scope>IDENTIFICATION</scope>
</reference>
<evidence type="ECO:0000313" key="2">
    <source>
        <dbReference type="RefSeq" id="XP_024937659.1"/>
    </source>
</evidence>
<dbReference type="GeneID" id="112493904"/>
<gene>
    <name evidence="2" type="primary">LOC112493904</name>
</gene>
<protein>
    <submittedName>
        <fullName evidence="2">Uncharacterized protein LOC112493904</fullName>
    </submittedName>
</protein>
<evidence type="ECO:0000313" key="1">
    <source>
        <dbReference type="Proteomes" id="UP000694920"/>
    </source>
</evidence>
<keyword evidence="1" id="KW-1185">Reference proteome</keyword>
<name>A0AAJ7RB59_CEPCN</name>
<sequence>MADYTFNQLVELQWQRNISPLRNVRHVKRELDLATLDHDTGYHFPVIYTRAPKGLALVSVIYRPQLLPAASHSHQCQFPSLCPLLFSRFLFPSPRGVPCELSLPSVRHSRWRIFQSPARLLHLSGTKKLRSPGRCAIYFENSHVDSLSATIVRRFYNFIGPAKKEHFFIVLRIARYNFHPETLPEINRSTRVTRINLAA</sequence>
<accession>A0AAJ7RB59</accession>